<dbReference type="InterPro" id="IPR002889">
    <property type="entry name" value="WSC_carb-bd"/>
</dbReference>
<dbReference type="STRING" id="1448308.A0A2T2P7Z7"/>
<name>A0A2T2P7Z7_CORCC</name>
<evidence type="ECO:0000256" key="2">
    <source>
        <dbReference type="ARBA" id="ARBA00022692"/>
    </source>
</evidence>
<dbReference type="GO" id="GO:0005886">
    <property type="term" value="C:plasma membrane"/>
    <property type="evidence" value="ECO:0007669"/>
    <property type="project" value="TreeGrafter"/>
</dbReference>
<keyword evidence="2" id="KW-0812">Transmembrane</keyword>
<evidence type="ECO:0000256" key="5">
    <source>
        <dbReference type="ARBA" id="ARBA00023136"/>
    </source>
</evidence>
<protein>
    <submittedName>
        <fullName evidence="8">WSC-domain-containing protein</fullName>
    </submittedName>
</protein>
<evidence type="ECO:0000313" key="9">
    <source>
        <dbReference type="Proteomes" id="UP000240883"/>
    </source>
</evidence>
<keyword evidence="6" id="KW-0325">Glycoprotein</keyword>
<keyword evidence="5" id="KW-0472">Membrane</keyword>
<dbReference type="PANTHER" id="PTHR24269:SF16">
    <property type="entry name" value="PROTEIN SLG1"/>
    <property type="match status" value="1"/>
</dbReference>
<dbReference type="AlphaFoldDB" id="A0A2T2P7Z7"/>
<evidence type="ECO:0000259" key="7">
    <source>
        <dbReference type="PROSITE" id="PS51212"/>
    </source>
</evidence>
<gene>
    <name evidence="8" type="ORF">BS50DRAFT_482859</name>
</gene>
<dbReference type="EMBL" id="KZ678129">
    <property type="protein sequence ID" value="PSN73770.1"/>
    <property type="molecule type" value="Genomic_DNA"/>
</dbReference>
<keyword evidence="9" id="KW-1185">Reference proteome</keyword>
<dbReference type="SMART" id="SM00321">
    <property type="entry name" value="WSC"/>
    <property type="match status" value="2"/>
</dbReference>
<feature type="non-terminal residue" evidence="8">
    <location>
        <position position="222"/>
    </location>
</feature>
<evidence type="ECO:0000313" key="8">
    <source>
        <dbReference type="EMBL" id="PSN73770.1"/>
    </source>
</evidence>
<keyword evidence="3" id="KW-0732">Signal</keyword>
<dbReference type="PANTHER" id="PTHR24269">
    <property type="entry name" value="KREMEN PROTEIN"/>
    <property type="match status" value="1"/>
</dbReference>
<sequence length="222" mass="23192">MLKRTLPASFPSNGWSYIGCYLDNVSQRVLSEASCFDDKAMTGEACVDFCGEQGYTIAGVGYGRECYCGFEFLLKTTAKAADCNMACSGDSAQACGGPNRLSAFTNGAPGPVANLGVNSFVFKGCWSDSVQARTLSHTVRTQGDSGGLSIAACTSACKGQGFIYSGVEYGRECWCGAALNSIAQSIPGGPVISGCDFVCTGNASEFCGGANRLSLYQFDDRI</sequence>
<dbReference type="Pfam" id="PF01822">
    <property type="entry name" value="WSC"/>
    <property type="match status" value="2"/>
</dbReference>
<reference evidence="8 9" key="1">
    <citation type="journal article" date="2018" name="Front. Microbiol.">
        <title>Genome-Wide Analysis of Corynespora cassiicola Leaf Fall Disease Putative Effectors.</title>
        <authorList>
            <person name="Lopez D."/>
            <person name="Ribeiro S."/>
            <person name="Label P."/>
            <person name="Fumanal B."/>
            <person name="Venisse J.S."/>
            <person name="Kohler A."/>
            <person name="de Oliveira R.R."/>
            <person name="Labutti K."/>
            <person name="Lipzen A."/>
            <person name="Lail K."/>
            <person name="Bauer D."/>
            <person name="Ohm R.A."/>
            <person name="Barry K.W."/>
            <person name="Spatafora J."/>
            <person name="Grigoriev I.V."/>
            <person name="Martin F.M."/>
            <person name="Pujade-Renaud V."/>
        </authorList>
    </citation>
    <scope>NUCLEOTIDE SEQUENCE [LARGE SCALE GENOMIC DNA]</scope>
    <source>
        <strain evidence="8 9">Philippines</strain>
    </source>
</reference>
<feature type="domain" description="WSC" evidence="7">
    <location>
        <begin position="14"/>
        <end position="107"/>
    </location>
</feature>
<evidence type="ECO:0000256" key="1">
    <source>
        <dbReference type="ARBA" id="ARBA00004167"/>
    </source>
</evidence>
<keyword evidence="4" id="KW-1133">Transmembrane helix</keyword>
<dbReference type="OrthoDB" id="2019572at2759"/>
<evidence type="ECO:0000256" key="3">
    <source>
        <dbReference type="ARBA" id="ARBA00022729"/>
    </source>
</evidence>
<dbReference type="PROSITE" id="PS51212">
    <property type="entry name" value="WSC"/>
    <property type="match status" value="2"/>
</dbReference>
<proteinExistence type="predicted"/>
<dbReference type="InterPro" id="IPR051836">
    <property type="entry name" value="Kremen_rcpt"/>
</dbReference>
<organism evidence="8 9">
    <name type="scientific">Corynespora cassiicola Philippines</name>
    <dbReference type="NCBI Taxonomy" id="1448308"/>
    <lineage>
        <taxon>Eukaryota</taxon>
        <taxon>Fungi</taxon>
        <taxon>Dikarya</taxon>
        <taxon>Ascomycota</taxon>
        <taxon>Pezizomycotina</taxon>
        <taxon>Dothideomycetes</taxon>
        <taxon>Pleosporomycetidae</taxon>
        <taxon>Pleosporales</taxon>
        <taxon>Corynesporascaceae</taxon>
        <taxon>Corynespora</taxon>
    </lineage>
</organism>
<evidence type="ECO:0000256" key="6">
    <source>
        <dbReference type="ARBA" id="ARBA00023180"/>
    </source>
</evidence>
<comment type="subcellular location">
    <subcellularLocation>
        <location evidence="1">Membrane</location>
        <topology evidence="1">Single-pass membrane protein</topology>
    </subcellularLocation>
</comment>
<accession>A0A2T2P7Z7</accession>
<evidence type="ECO:0000256" key="4">
    <source>
        <dbReference type="ARBA" id="ARBA00022989"/>
    </source>
</evidence>
<feature type="domain" description="WSC" evidence="7">
    <location>
        <begin position="119"/>
        <end position="219"/>
    </location>
</feature>
<dbReference type="Proteomes" id="UP000240883">
    <property type="component" value="Unassembled WGS sequence"/>
</dbReference>